<evidence type="ECO:0000313" key="7">
    <source>
        <dbReference type="Proteomes" id="UP000016160"/>
    </source>
</evidence>
<organism evidence="6 7">
    <name type="scientific">Formosa agariphila (strain DSM 15362 / KCTC 12365 / LMG 23005 / KMM 3901 / M-2Alg 35-1)</name>
    <dbReference type="NCBI Taxonomy" id="1347342"/>
    <lineage>
        <taxon>Bacteria</taxon>
        <taxon>Pseudomonadati</taxon>
        <taxon>Bacteroidota</taxon>
        <taxon>Flavobacteriia</taxon>
        <taxon>Flavobacteriales</taxon>
        <taxon>Flavobacteriaceae</taxon>
        <taxon>Formosa</taxon>
    </lineage>
</organism>
<dbReference type="AlphaFoldDB" id="T2KL60"/>
<gene>
    <name evidence="6" type="ORF">BN863_19200</name>
</gene>
<dbReference type="PANTHER" id="PTHR42693">
    <property type="entry name" value="ARYLSULFATASE FAMILY MEMBER"/>
    <property type="match status" value="1"/>
</dbReference>
<evidence type="ECO:0000256" key="2">
    <source>
        <dbReference type="ARBA" id="ARBA00022723"/>
    </source>
</evidence>
<name>T2KL60_FORAG</name>
<dbReference type="CDD" id="cd16146">
    <property type="entry name" value="ARS_like"/>
    <property type="match status" value="1"/>
</dbReference>
<dbReference type="Gene3D" id="3.30.1120.10">
    <property type="match status" value="1"/>
</dbReference>
<accession>T2KL60</accession>
<dbReference type="Pfam" id="PF00884">
    <property type="entry name" value="Sulfatase"/>
    <property type="match status" value="1"/>
</dbReference>
<dbReference type="Proteomes" id="UP000016160">
    <property type="component" value="Chromosome"/>
</dbReference>
<dbReference type="GO" id="GO:0004065">
    <property type="term" value="F:arylsulfatase activity"/>
    <property type="evidence" value="ECO:0007669"/>
    <property type="project" value="UniProtKB-EC"/>
</dbReference>
<keyword evidence="4" id="KW-0106">Calcium</keyword>
<comment type="similarity">
    <text evidence="1">Belongs to the sulfatase family.</text>
</comment>
<dbReference type="PANTHER" id="PTHR42693:SF53">
    <property type="entry name" value="ENDO-4-O-SULFATASE"/>
    <property type="match status" value="1"/>
</dbReference>
<dbReference type="GO" id="GO:0046872">
    <property type="term" value="F:metal ion binding"/>
    <property type="evidence" value="ECO:0007669"/>
    <property type="project" value="UniProtKB-KW"/>
</dbReference>
<dbReference type="InterPro" id="IPR024607">
    <property type="entry name" value="Sulfatase_CS"/>
</dbReference>
<evidence type="ECO:0000259" key="5">
    <source>
        <dbReference type="Pfam" id="PF00884"/>
    </source>
</evidence>
<dbReference type="PATRIC" id="fig|1347342.6.peg.1923"/>
<keyword evidence="3 6" id="KW-0378">Hydrolase</keyword>
<evidence type="ECO:0000313" key="6">
    <source>
        <dbReference type="EMBL" id="CDF79632.1"/>
    </source>
</evidence>
<evidence type="ECO:0000256" key="4">
    <source>
        <dbReference type="ARBA" id="ARBA00022837"/>
    </source>
</evidence>
<dbReference type="PROSITE" id="PS00523">
    <property type="entry name" value="SULFATASE_1"/>
    <property type="match status" value="1"/>
</dbReference>
<dbReference type="InterPro" id="IPR017850">
    <property type="entry name" value="Alkaline_phosphatase_core_sf"/>
</dbReference>
<dbReference type="STRING" id="1347342.BN863_19200"/>
<feature type="domain" description="Sulfatase N-terminal" evidence="5">
    <location>
        <begin position="41"/>
        <end position="354"/>
    </location>
</feature>
<evidence type="ECO:0000256" key="3">
    <source>
        <dbReference type="ARBA" id="ARBA00022801"/>
    </source>
</evidence>
<dbReference type="eggNOG" id="COG3119">
    <property type="taxonomic scope" value="Bacteria"/>
</dbReference>
<dbReference type="InterPro" id="IPR000917">
    <property type="entry name" value="Sulfatase_N"/>
</dbReference>
<dbReference type="FunFam" id="3.40.720.10:FF:000070">
    <property type="entry name" value="Arylsulfatase A"/>
    <property type="match status" value="1"/>
</dbReference>
<dbReference type="EMBL" id="HG315671">
    <property type="protein sequence ID" value="CDF79632.1"/>
    <property type="molecule type" value="Genomic_DNA"/>
</dbReference>
<protein>
    <submittedName>
        <fullName evidence="6">Arylsulfatase</fullName>
        <ecNumber evidence="6">3.1.6.1</ecNumber>
    </submittedName>
</protein>
<dbReference type="Gene3D" id="3.40.720.10">
    <property type="entry name" value="Alkaline Phosphatase, subunit A"/>
    <property type="match status" value="1"/>
</dbReference>
<keyword evidence="2" id="KW-0479">Metal-binding</keyword>
<sequence>MEIKYKMNKRIIIVFVVWLGVITTSFSQLKKETKIEGKSKPNVIIVITDDQGYGDLGSTGNPIVKTPNIDAFYEESIRLTDFHVAPTCAPSRSGLMTGRYANRVGVWHTIGGVSILRENEITMAQIFQDNGYDTAMFGKWHLGDTYPARPQDKGFKYTLIHGGGGVGQTPDYWGNDYFDDTYFENGIPKTFEGYCTDIWFDEAIKFIEKSKDAPFFCYISLNAPHLPFNVPESYYNQYKDADIPEFQKIFYGMITNVDDNFAKLQKTLKDLKIKDNTILIFMTDNGTASGYMDVDGKMYGFNAGMKGIKNSEYEGGHRVPFFISYPDGNISGGKDVETLTAHLDVLPTLATLCDIEMPELSIDGSDISTLLLDEDATLNRDYLITDSQRVQAPIKWRKSAVMSNKMRLVNGEELYDIAIDPGQTNDLSSQNPEQVKKMRGYYEEWWSSVSSEFNQFPVIVVGSDNQNPIEITCHDGHVHDSTIPWNQNFIREALKNPIGGEYTIDFEQDGKYKIEISRWPFESGLAINESIVGRPATISTDPISDGKVMNFKSGGVEIGGWKQEKDVLQDAESIAFTGNFTKGKTNLKAWFTNTDNVDWGAFYLRITRE</sequence>
<dbReference type="InterPro" id="IPR050738">
    <property type="entry name" value="Sulfatase"/>
</dbReference>
<dbReference type="EC" id="3.1.6.1" evidence="6"/>
<dbReference type="SUPFAM" id="SSF53649">
    <property type="entry name" value="Alkaline phosphatase-like"/>
    <property type="match status" value="1"/>
</dbReference>
<dbReference type="HOGENOM" id="CLU_006332_10_4_10"/>
<reference evidence="6 7" key="1">
    <citation type="journal article" date="2013" name="Appl. Environ. Microbiol.">
        <title>The genome of the alga-associated marine flavobacterium Formosa agariphila KMM 3901T reveals a broad potential for degradation of algal polysaccharides.</title>
        <authorList>
            <person name="Mann A.J."/>
            <person name="Hahnke R.L."/>
            <person name="Huang S."/>
            <person name="Werner J."/>
            <person name="Xing P."/>
            <person name="Barbeyron T."/>
            <person name="Huettel B."/>
            <person name="Stueber K."/>
            <person name="Reinhardt R."/>
            <person name="Harder J."/>
            <person name="Gloeckner F.O."/>
            <person name="Amann R.I."/>
            <person name="Teeling H."/>
        </authorList>
    </citation>
    <scope>NUCLEOTIDE SEQUENCE [LARGE SCALE GENOMIC DNA]</scope>
    <source>
        <strain evidence="7">DSM 15362 / KCTC 12365 / LMG 23005 / KMM 3901</strain>
    </source>
</reference>
<evidence type="ECO:0000256" key="1">
    <source>
        <dbReference type="ARBA" id="ARBA00008779"/>
    </source>
</evidence>
<keyword evidence="7" id="KW-1185">Reference proteome</keyword>
<proteinExistence type="inferred from homology"/>